<dbReference type="AlphaFoldDB" id="A0A0R3W7F1"/>
<evidence type="ECO:0000256" key="2">
    <source>
        <dbReference type="ARBA" id="ARBA00022553"/>
    </source>
</evidence>
<sequence>MDVRDVLGYSSNGNSSGKRSMKPPDPPTLGPSKSNDTFAEPRAKAPRTDDINGLGSKLDSLKETDGDILMGTRTEADDELGMVSEDDITESTVRKMCTLLEKRILANQEARTKFPDQPTKFMDSEVELQETLESMQILAANPNLYGVLAAQTRPLHLLIGLLSHDNTDISVNVIDLLHSLLEPTGLKDSDSDAVGPLLEFFFSNQLVQLLTQNLSRLDESVREEAEGVHTTLGIIESLLDIRPDMAVTIAQQGIYSWLLRRIQRRQFDKNKLYVSEVLAILLQLDDANKTRLGEMDGIDVLLQQLAAYKRHDPGSREEAEMMYNLFDCLCSTLMLASNKDKFLKGEGVQLMNLMLRWVERHAARDCALKVLDYAMSVVAPGESGGSGAFLLSEGEAAAAANCNKFVEVLGLRTIFPLFMHSPQAKGAKLAAAIREKSLPGPTSAEMEEHIIRQVALVPSFLSVIVAALLRQCTGAYLQRVLAKFTENEHEKVDRLVELHFQYHEQVTKANAKIETFRERLSKRPDISREEVDEVVALKRMDSGLLSLQLIDVSLLFIAVNGAPSIFPCIQRFLKMRGASTSTLVETVRDYAESLGESRTAMTTEKARVLRLIGKFGELNAKSSSPVAADRNNPPLPPLPQ</sequence>
<evidence type="ECO:0000256" key="4">
    <source>
        <dbReference type="ARBA" id="ARBA00023054"/>
    </source>
</evidence>
<dbReference type="FunFam" id="1.25.10.10:FF:001136">
    <property type="entry name" value="Beta-catenin-like protein 1"/>
    <property type="match status" value="1"/>
</dbReference>
<dbReference type="GO" id="GO:0010467">
    <property type="term" value="P:gene expression"/>
    <property type="evidence" value="ECO:0007669"/>
    <property type="project" value="UniProtKB-ARBA"/>
</dbReference>
<name>A0A0R3W7F1_TAEAS</name>
<dbReference type="SMART" id="SM01156">
    <property type="entry name" value="DUF1716"/>
    <property type="match status" value="1"/>
</dbReference>
<dbReference type="EMBL" id="UYRS01018479">
    <property type="protein sequence ID" value="VDK36288.1"/>
    <property type="molecule type" value="Genomic_DNA"/>
</dbReference>
<keyword evidence="5" id="KW-0539">Nucleus</keyword>
<evidence type="ECO:0000256" key="6">
    <source>
        <dbReference type="ARBA" id="ARBA00058456"/>
    </source>
</evidence>
<dbReference type="Pfam" id="PF08216">
    <property type="entry name" value="CTNNBL"/>
    <property type="match status" value="1"/>
</dbReference>
<evidence type="ECO:0000256" key="10">
    <source>
        <dbReference type="SAM" id="MobiDB-lite"/>
    </source>
</evidence>
<keyword evidence="13" id="KW-1185">Reference proteome</keyword>
<reference evidence="12 13" key="2">
    <citation type="submission" date="2018-11" db="EMBL/GenBank/DDBJ databases">
        <authorList>
            <consortium name="Pathogen Informatics"/>
        </authorList>
    </citation>
    <scope>NUCLEOTIDE SEQUENCE [LARGE SCALE GENOMIC DNA]</scope>
</reference>
<comment type="subcellular location">
    <subcellularLocation>
        <location evidence="1">Nucleus</location>
    </subcellularLocation>
</comment>
<dbReference type="PANTHER" id="PTHR14978">
    <property type="entry name" value="BETA-CATENIN-LIKE PROTEIN 1 NUCLEAR ASSOCIATED PROTEIN"/>
    <property type="match status" value="1"/>
</dbReference>
<evidence type="ECO:0000256" key="8">
    <source>
        <dbReference type="ARBA" id="ARBA00070106"/>
    </source>
</evidence>
<dbReference type="OrthoDB" id="1898821at2759"/>
<dbReference type="Proteomes" id="UP000282613">
    <property type="component" value="Unassembled WGS sequence"/>
</dbReference>
<evidence type="ECO:0000256" key="3">
    <source>
        <dbReference type="ARBA" id="ARBA00022737"/>
    </source>
</evidence>
<keyword evidence="4" id="KW-0175">Coiled coil</keyword>
<feature type="compositionally biased region" description="Polar residues" evidence="10">
    <location>
        <begin position="9"/>
        <end position="18"/>
    </location>
</feature>
<dbReference type="Gene3D" id="1.25.10.10">
    <property type="entry name" value="Leucine-rich Repeat Variant"/>
    <property type="match status" value="1"/>
</dbReference>
<protein>
    <recommendedName>
        <fullName evidence="8">Beta-catenin-like protein 1</fullName>
    </recommendedName>
    <alternativeName>
        <fullName evidence="9">Nuclear-associated protein</fullName>
    </alternativeName>
</protein>
<evidence type="ECO:0000313" key="12">
    <source>
        <dbReference type="EMBL" id="VDK36288.1"/>
    </source>
</evidence>
<evidence type="ECO:0000256" key="9">
    <source>
        <dbReference type="ARBA" id="ARBA00083862"/>
    </source>
</evidence>
<feature type="domain" description="Beta-catenin-like protein 1 N-terminal" evidence="11">
    <location>
        <begin position="72"/>
        <end position="174"/>
    </location>
</feature>
<dbReference type="GO" id="GO:0005681">
    <property type="term" value="C:spliceosomal complex"/>
    <property type="evidence" value="ECO:0007669"/>
    <property type="project" value="TreeGrafter"/>
</dbReference>
<organism evidence="14">
    <name type="scientific">Taenia asiatica</name>
    <name type="common">Asian tapeworm</name>
    <dbReference type="NCBI Taxonomy" id="60517"/>
    <lineage>
        <taxon>Eukaryota</taxon>
        <taxon>Metazoa</taxon>
        <taxon>Spiralia</taxon>
        <taxon>Lophotrochozoa</taxon>
        <taxon>Platyhelminthes</taxon>
        <taxon>Cestoda</taxon>
        <taxon>Eucestoda</taxon>
        <taxon>Cyclophyllidea</taxon>
        <taxon>Taeniidae</taxon>
        <taxon>Taenia</taxon>
    </lineage>
</organism>
<dbReference type="InterPro" id="IPR011989">
    <property type="entry name" value="ARM-like"/>
</dbReference>
<dbReference type="STRING" id="60517.A0A0R3W7F1"/>
<reference evidence="14" key="1">
    <citation type="submission" date="2016-04" db="UniProtKB">
        <authorList>
            <consortium name="WormBaseParasite"/>
        </authorList>
    </citation>
    <scope>IDENTIFICATION</scope>
</reference>
<keyword evidence="3" id="KW-0677">Repeat</keyword>
<gene>
    <name evidence="12" type="ORF">TASK_LOCUS6202</name>
</gene>
<comment type="function">
    <text evidence="6">Component of the PRP19-CDC5L complex that forms an integral part of the spliceosome and is required for activating pre-mRNA splicing. Participates in AID/AICDA-mediated somatic hypermutation (SHM) and class-switch recombination (CSR), 2 processes resulting in the production of high-affinity, mutated isotype-switched antibodies.</text>
</comment>
<feature type="region of interest" description="Disordered" evidence="10">
    <location>
        <begin position="1"/>
        <end position="62"/>
    </location>
</feature>
<evidence type="ECO:0000259" key="11">
    <source>
        <dbReference type="SMART" id="SM01156"/>
    </source>
</evidence>
<accession>A0A0R3W7F1</accession>
<dbReference type="PANTHER" id="PTHR14978:SF0">
    <property type="entry name" value="BETA-CATENIN-LIKE PROTEIN 1"/>
    <property type="match status" value="1"/>
</dbReference>
<dbReference type="SUPFAM" id="SSF48371">
    <property type="entry name" value="ARM repeat"/>
    <property type="match status" value="1"/>
</dbReference>
<dbReference type="InterPro" id="IPR013180">
    <property type="entry name" value="CTNNBL1_N"/>
</dbReference>
<keyword evidence="2" id="KW-0597">Phosphoprotein</keyword>
<dbReference type="InterPro" id="IPR039678">
    <property type="entry name" value="CTNNBL1"/>
</dbReference>
<evidence type="ECO:0000256" key="1">
    <source>
        <dbReference type="ARBA" id="ARBA00004123"/>
    </source>
</evidence>
<proteinExistence type="predicted"/>
<feature type="compositionally biased region" description="Basic and acidic residues" evidence="10">
    <location>
        <begin position="39"/>
        <end position="50"/>
    </location>
</feature>
<feature type="region of interest" description="Disordered" evidence="10">
    <location>
        <begin position="621"/>
        <end position="640"/>
    </location>
</feature>
<evidence type="ECO:0000313" key="13">
    <source>
        <dbReference type="Proteomes" id="UP000282613"/>
    </source>
</evidence>
<dbReference type="InterPro" id="IPR016024">
    <property type="entry name" value="ARM-type_fold"/>
</dbReference>
<evidence type="ECO:0000313" key="14">
    <source>
        <dbReference type="WBParaSite" id="TASK_0000620101-mRNA-1"/>
    </source>
</evidence>
<evidence type="ECO:0000256" key="7">
    <source>
        <dbReference type="ARBA" id="ARBA00061776"/>
    </source>
</evidence>
<dbReference type="WBParaSite" id="TASK_0000620101-mRNA-1">
    <property type="protein sequence ID" value="TASK_0000620101-mRNA-1"/>
    <property type="gene ID" value="TASK_0000620101"/>
</dbReference>
<comment type="subunit">
    <text evidence="7">Component of the PRP19-CDC5L splicing complex composed of a core complex comprising a homotetramer of PRPF19, CDC5L, PLRG1 and BCAS2, and at least three less stably associated proteins CTNNBL1, CWC15 and HSPA8. Interacts directly with CWC15 and CDC5L in the complex. Interacts with AICDA; the interaction is important for the antibody diversification activity of AICDA. Interacts with PRPF31 (via its NLS). Interacts (via its N-terminal NLS) with KPNA1 and KPNA2.</text>
</comment>
<evidence type="ECO:0000256" key="5">
    <source>
        <dbReference type="ARBA" id="ARBA00023242"/>
    </source>
</evidence>